<dbReference type="SUPFAM" id="SSF81301">
    <property type="entry name" value="Nucleotidyltransferase"/>
    <property type="match status" value="1"/>
</dbReference>
<dbReference type="PANTHER" id="PTHR34817">
    <property type="entry name" value="NUCLEOTIDYLTRANSFERASE"/>
    <property type="match status" value="1"/>
</dbReference>
<evidence type="ECO:0000313" key="2">
    <source>
        <dbReference type="Proteomes" id="UP001254770"/>
    </source>
</evidence>
<proteinExistence type="predicted"/>
<reference evidence="1" key="1">
    <citation type="submission" date="2023-03" db="EMBL/GenBank/DDBJ databases">
        <authorList>
            <person name="Shen W."/>
            <person name="Cai J."/>
        </authorList>
    </citation>
    <scope>NUCLEOTIDE SEQUENCE</scope>
    <source>
        <strain evidence="1">Y15</strain>
    </source>
</reference>
<accession>A0AAW8TIL9</accession>
<comment type="caution">
    <text evidence="1">The sequence shown here is derived from an EMBL/GenBank/DDBJ whole genome shotgun (WGS) entry which is preliminary data.</text>
</comment>
<dbReference type="PANTHER" id="PTHR34817:SF2">
    <property type="entry name" value="NUCLEOTIDYLTRANSFERASE"/>
    <property type="match status" value="1"/>
</dbReference>
<dbReference type="Pfam" id="PF10127">
    <property type="entry name" value="RlaP"/>
    <property type="match status" value="1"/>
</dbReference>
<protein>
    <submittedName>
        <fullName evidence="1">Nucleotidyltransferase domain-containing protein</fullName>
    </submittedName>
</protein>
<dbReference type="Proteomes" id="UP001254770">
    <property type="component" value="Unassembled WGS sequence"/>
</dbReference>
<organism evidence="1 2">
    <name type="scientific">Enterococcus raffinosus</name>
    <dbReference type="NCBI Taxonomy" id="71452"/>
    <lineage>
        <taxon>Bacteria</taxon>
        <taxon>Bacillati</taxon>
        <taxon>Bacillota</taxon>
        <taxon>Bacilli</taxon>
        <taxon>Lactobacillales</taxon>
        <taxon>Enterococcaceae</taxon>
        <taxon>Enterococcus</taxon>
    </lineage>
</organism>
<dbReference type="InterPro" id="IPR043519">
    <property type="entry name" value="NT_sf"/>
</dbReference>
<dbReference type="RefSeq" id="WP_222227020.1">
    <property type="nucleotide sequence ID" value="NZ_CP081847.1"/>
</dbReference>
<name>A0AAW8TIL9_9ENTE</name>
<sequence length="252" mass="30434">MEKKIEQALQEIEKQENIEILYAIESGSRAWGFPSKDSDYDVRFIYRRKIEWYLKLDKRADHLEFPIDEQLDICGWDLDKTLKLLQKSNPALLEWLNSPIVYSMNTQFLTELRKLSEENLNEQRLIYHYLHMADGNYREYLKKEHVRIKKYFYVLRPILACMWIKEYHHRPPVEFEKLLELPNLSSELLKVINELLIRKRRGDELAIELAIPLLNAFLDQQLQFFTEYVKHLDKSPKIPSTDLNSFFLRWIK</sequence>
<dbReference type="AlphaFoldDB" id="A0AAW8TIL9"/>
<evidence type="ECO:0000313" key="1">
    <source>
        <dbReference type="EMBL" id="MDT2546643.1"/>
    </source>
</evidence>
<gene>
    <name evidence="1" type="ORF">P7D69_20135</name>
</gene>
<dbReference type="EMBL" id="JARPXL010000038">
    <property type="protein sequence ID" value="MDT2546643.1"/>
    <property type="molecule type" value="Genomic_DNA"/>
</dbReference>
<dbReference type="InterPro" id="IPR018775">
    <property type="entry name" value="RlaP"/>
</dbReference>